<dbReference type="InterPro" id="IPR006361">
    <property type="entry name" value="Uroporphyrinogen_deCO2ase_HemE"/>
</dbReference>
<feature type="domain" description="Uroporphyrinogen decarboxylase (URO-D)" evidence="15">
    <location>
        <begin position="169"/>
        <end position="185"/>
    </location>
</feature>
<gene>
    <name evidence="16" type="ORF">BCV69DRAFT_313995</name>
</gene>
<evidence type="ECO:0000256" key="13">
    <source>
        <dbReference type="RuleBase" id="RU004169"/>
    </source>
</evidence>
<dbReference type="InterPro" id="IPR000257">
    <property type="entry name" value="Uroporphyrinogen_deCOase"/>
</dbReference>
<keyword evidence="9 12" id="KW-0210">Decarboxylase</keyword>
<evidence type="ECO:0000256" key="8">
    <source>
        <dbReference type="ARBA" id="ARBA00022490"/>
    </source>
</evidence>
<dbReference type="EC" id="4.1.1.37" evidence="6 12"/>
<accession>A0A316U376</accession>
<dbReference type="PANTHER" id="PTHR21091:SF169">
    <property type="entry name" value="UROPORPHYRINOGEN DECARBOXYLASE"/>
    <property type="match status" value="1"/>
</dbReference>
<evidence type="ECO:0000256" key="5">
    <source>
        <dbReference type="ARBA" id="ARBA00011738"/>
    </source>
</evidence>
<dbReference type="STRING" id="1684307.A0A316U376"/>
<comment type="similarity">
    <text evidence="4 13">Belongs to the uroporphyrinogen decarboxylase family.</text>
</comment>
<dbReference type="PROSITE" id="PS00907">
    <property type="entry name" value="UROD_2"/>
    <property type="match status" value="1"/>
</dbReference>
<dbReference type="UniPathway" id="UPA00251">
    <property type="reaction ID" value="UER00321"/>
</dbReference>
<protein>
    <recommendedName>
        <fullName evidence="7 12">Uroporphyrinogen decarboxylase</fullName>
        <ecNumber evidence="6 12">4.1.1.37</ecNumber>
    </recommendedName>
</protein>
<dbReference type="PANTHER" id="PTHR21091">
    <property type="entry name" value="METHYLTETRAHYDROFOLATE:HOMOCYSTEINE METHYLTRANSFERASE RELATED"/>
    <property type="match status" value="1"/>
</dbReference>
<dbReference type="FunFam" id="3.20.20.210:FF:000001">
    <property type="entry name" value="Uroporphyrinogen decarboxylase"/>
    <property type="match status" value="1"/>
</dbReference>
<dbReference type="RefSeq" id="XP_025346414.1">
    <property type="nucleotide sequence ID" value="XM_025495080.1"/>
</dbReference>
<proteinExistence type="inferred from homology"/>
<evidence type="ECO:0000259" key="14">
    <source>
        <dbReference type="PROSITE" id="PS00906"/>
    </source>
</evidence>
<reference evidence="16 17" key="1">
    <citation type="journal article" date="2018" name="Mol. Biol. Evol.">
        <title>Broad Genomic Sampling Reveals a Smut Pathogenic Ancestry of the Fungal Clade Ustilaginomycotina.</title>
        <authorList>
            <person name="Kijpornyongpan T."/>
            <person name="Mondo S.J."/>
            <person name="Barry K."/>
            <person name="Sandor L."/>
            <person name="Lee J."/>
            <person name="Lipzen A."/>
            <person name="Pangilinan J."/>
            <person name="LaButti K."/>
            <person name="Hainaut M."/>
            <person name="Henrissat B."/>
            <person name="Grigoriev I.V."/>
            <person name="Spatafora J.W."/>
            <person name="Aime M.C."/>
        </authorList>
    </citation>
    <scope>NUCLEOTIDE SEQUENCE [LARGE SCALE GENOMIC DNA]</scope>
    <source>
        <strain evidence="16 17">MCA 4718</strain>
    </source>
</reference>
<evidence type="ECO:0000259" key="15">
    <source>
        <dbReference type="PROSITE" id="PS00907"/>
    </source>
</evidence>
<comment type="pathway">
    <text evidence="3 12">Porphyrin-containing compound metabolism; protoporphyrin-IX biosynthesis; coproporphyrinogen-III from 5-aminolevulinate: step 4/4.</text>
</comment>
<dbReference type="AlphaFoldDB" id="A0A316U376"/>
<organism evidence="16 17">
    <name type="scientific">Pseudomicrostroma glucosiphilum</name>
    <dbReference type="NCBI Taxonomy" id="1684307"/>
    <lineage>
        <taxon>Eukaryota</taxon>
        <taxon>Fungi</taxon>
        <taxon>Dikarya</taxon>
        <taxon>Basidiomycota</taxon>
        <taxon>Ustilaginomycotina</taxon>
        <taxon>Exobasidiomycetes</taxon>
        <taxon>Microstromatales</taxon>
        <taxon>Microstromatales incertae sedis</taxon>
        <taxon>Pseudomicrostroma</taxon>
    </lineage>
</organism>
<evidence type="ECO:0000256" key="10">
    <source>
        <dbReference type="ARBA" id="ARBA00023239"/>
    </source>
</evidence>
<keyword evidence="10 12" id="KW-0456">Lyase</keyword>
<evidence type="ECO:0000256" key="7">
    <source>
        <dbReference type="ARBA" id="ARBA00014308"/>
    </source>
</evidence>
<dbReference type="PROSITE" id="PS00906">
    <property type="entry name" value="UROD_1"/>
    <property type="match status" value="1"/>
</dbReference>
<evidence type="ECO:0000313" key="17">
    <source>
        <dbReference type="Proteomes" id="UP000245942"/>
    </source>
</evidence>
<sequence>MVNPILTHLNSFTARKQDEMCKTGQFPGLRNDLILRAARGQHTERAPVWIMRQAGRYLPEFRKLRESHDFFTCCRTPSLACEITLQPIRRYSGLLDAAIIFSDILVVPQAMGLEVEMLPQKGPHFPDPLETPKDMDRLHKKIDVNKELGYVYEAITMTRKELAGEVPLIGFCGAPWTLMAYMIEGGGSKGFEKAKRWLFDYPEESKVLLQKIADVCADFLVGQVKAGAQMVQVFDSWAGELSPANFRTFSLPYLRSIASTVNERLACSSTACVPMIIFAKGALGHSLPEISRAGYDVVALDWTVEPAVARRVVDLATPGSAAKISKGAADNEAAHRIALQGNMDPSVLYASKEAIEKEVERMLRSKKGGFGGEGAYIANLGHGITPGVDPENLKAYLKAIHRISREINSEKGDE</sequence>
<dbReference type="EMBL" id="KZ819332">
    <property type="protein sequence ID" value="PWN19254.1"/>
    <property type="molecule type" value="Genomic_DNA"/>
</dbReference>
<dbReference type="GO" id="GO:0004853">
    <property type="term" value="F:uroporphyrinogen decarboxylase activity"/>
    <property type="evidence" value="ECO:0007669"/>
    <property type="project" value="UniProtKB-EC"/>
</dbReference>
<evidence type="ECO:0000256" key="6">
    <source>
        <dbReference type="ARBA" id="ARBA00012288"/>
    </source>
</evidence>
<comment type="function">
    <text evidence="1">Catalyzes the decarboxylation of four acetate groups of uroporphyrinogen-III to yield coproporphyrinogen-III.</text>
</comment>
<dbReference type="SUPFAM" id="SSF51726">
    <property type="entry name" value="UROD/MetE-like"/>
    <property type="match status" value="1"/>
</dbReference>
<comment type="subcellular location">
    <subcellularLocation>
        <location evidence="2">Cytoplasm</location>
    </subcellularLocation>
</comment>
<keyword evidence="8" id="KW-0963">Cytoplasm</keyword>
<evidence type="ECO:0000256" key="9">
    <source>
        <dbReference type="ARBA" id="ARBA00022793"/>
    </source>
</evidence>
<keyword evidence="11 12" id="KW-0627">Porphyrin biosynthesis</keyword>
<dbReference type="InterPro" id="IPR038071">
    <property type="entry name" value="UROD/MetE-like_sf"/>
</dbReference>
<keyword evidence="17" id="KW-1185">Reference proteome</keyword>
<dbReference type="GeneID" id="37016814"/>
<dbReference type="CDD" id="cd00717">
    <property type="entry name" value="URO-D"/>
    <property type="match status" value="1"/>
</dbReference>
<evidence type="ECO:0000313" key="16">
    <source>
        <dbReference type="EMBL" id="PWN19254.1"/>
    </source>
</evidence>
<name>A0A316U376_9BASI</name>
<evidence type="ECO:0000256" key="12">
    <source>
        <dbReference type="RuleBase" id="RU000554"/>
    </source>
</evidence>
<dbReference type="Pfam" id="PF01208">
    <property type="entry name" value="URO-D"/>
    <property type="match status" value="1"/>
</dbReference>
<evidence type="ECO:0000256" key="1">
    <source>
        <dbReference type="ARBA" id="ARBA00002448"/>
    </source>
</evidence>
<evidence type="ECO:0000256" key="2">
    <source>
        <dbReference type="ARBA" id="ARBA00004496"/>
    </source>
</evidence>
<comment type="catalytic activity">
    <reaction evidence="12">
        <text>uroporphyrinogen III + 4 H(+) = coproporphyrinogen III + 4 CO2</text>
        <dbReference type="Rhea" id="RHEA:19865"/>
        <dbReference type="ChEBI" id="CHEBI:15378"/>
        <dbReference type="ChEBI" id="CHEBI:16526"/>
        <dbReference type="ChEBI" id="CHEBI:57308"/>
        <dbReference type="ChEBI" id="CHEBI:57309"/>
        <dbReference type="EC" id="4.1.1.37"/>
    </reaction>
</comment>
<dbReference type="Gene3D" id="3.20.20.210">
    <property type="match status" value="1"/>
</dbReference>
<evidence type="ECO:0000256" key="3">
    <source>
        <dbReference type="ARBA" id="ARBA00004804"/>
    </source>
</evidence>
<dbReference type="NCBIfam" id="TIGR01464">
    <property type="entry name" value="hemE"/>
    <property type="match status" value="1"/>
</dbReference>
<evidence type="ECO:0000256" key="4">
    <source>
        <dbReference type="ARBA" id="ARBA00009935"/>
    </source>
</evidence>
<dbReference type="GO" id="GO:0005829">
    <property type="term" value="C:cytosol"/>
    <property type="evidence" value="ECO:0007669"/>
    <property type="project" value="TreeGrafter"/>
</dbReference>
<dbReference type="Proteomes" id="UP000245942">
    <property type="component" value="Unassembled WGS sequence"/>
</dbReference>
<dbReference type="HAMAP" id="MF_00218">
    <property type="entry name" value="URO_D"/>
    <property type="match status" value="1"/>
</dbReference>
<dbReference type="OrthoDB" id="339900at2759"/>
<evidence type="ECO:0000256" key="11">
    <source>
        <dbReference type="ARBA" id="ARBA00023244"/>
    </source>
</evidence>
<comment type="subunit">
    <text evidence="5">Homodimer.</text>
</comment>
<dbReference type="GO" id="GO:0006782">
    <property type="term" value="P:protoporphyrinogen IX biosynthetic process"/>
    <property type="evidence" value="ECO:0007669"/>
    <property type="project" value="UniProtKB-UniPathway"/>
</dbReference>
<feature type="domain" description="Uroporphyrinogen decarboxylase (URO-D)" evidence="14">
    <location>
        <begin position="47"/>
        <end position="56"/>
    </location>
</feature>